<keyword evidence="1" id="KW-0810">Translation regulation</keyword>
<evidence type="ECO:0000256" key="4">
    <source>
        <dbReference type="ARBA" id="ARBA00041148"/>
    </source>
</evidence>
<dbReference type="InterPro" id="IPR050574">
    <property type="entry name" value="HPF/YfiA_ribosome-assoc"/>
</dbReference>
<accession>A0ABX1TFW6</accession>
<dbReference type="EMBL" id="SPMZ01000009">
    <property type="protein sequence ID" value="NMQ18263.1"/>
    <property type="molecule type" value="Genomic_DNA"/>
</dbReference>
<comment type="similarity">
    <text evidence="2">Belongs to the HPF/YfiA ribosome-associated protein family. Short HPF subfamily.</text>
</comment>
<evidence type="ECO:0000313" key="6">
    <source>
        <dbReference type="EMBL" id="NMQ18263.1"/>
    </source>
</evidence>
<dbReference type="RefSeq" id="WP_169247515.1">
    <property type="nucleotide sequence ID" value="NZ_SPMZ01000009.1"/>
</dbReference>
<dbReference type="InterPro" id="IPR036567">
    <property type="entry name" value="RHF-like"/>
</dbReference>
<evidence type="ECO:0000256" key="3">
    <source>
        <dbReference type="ARBA" id="ARBA00038695"/>
    </source>
</evidence>
<dbReference type="CDD" id="cd00552">
    <property type="entry name" value="RaiA"/>
    <property type="match status" value="1"/>
</dbReference>
<protein>
    <recommendedName>
        <fullName evidence="4">Ribosome hibernation promoting factor</fullName>
    </recommendedName>
    <alternativeName>
        <fullName evidence="5">Hibernation factor HPF</fullName>
    </alternativeName>
</protein>
<dbReference type="PANTHER" id="PTHR33231:SF1">
    <property type="entry name" value="30S RIBOSOMAL PROTEIN"/>
    <property type="match status" value="1"/>
</dbReference>
<evidence type="ECO:0000256" key="2">
    <source>
        <dbReference type="ARBA" id="ARBA00038434"/>
    </source>
</evidence>
<organism evidence="6 7">
    <name type="scientific">Candidatus Competibacter phosphatis</name>
    <dbReference type="NCBI Taxonomy" id="221280"/>
    <lineage>
        <taxon>Bacteria</taxon>
        <taxon>Pseudomonadati</taxon>
        <taxon>Pseudomonadota</taxon>
        <taxon>Gammaproteobacteria</taxon>
        <taxon>Candidatus Competibacteraceae</taxon>
        <taxon>Candidatus Competibacter</taxon>
    </lineage>
</organism>
<evidence type="ECO:0000256" key="1">
    <source>
        <dbReference type="ARBA" id="ARBA00022845"/>
    </source>
</evidence>
<comment type="caution">
    <text evidence="6">The sequence shown here is derived from an EMBL/GenBank/DDBJ whole genome shotgun (WGS) entry which is preliminary data.</text>
</comment>
<dbReference type="Proteomes" id="UP000760480">
    <property type="component" value="Unassembled WGS sequence"/>
</dbReference>
<dbReference type="SUPFAM" id="SSF69754">
    <property type="entry name" value="Ribosome binding protein Y (YfiA homologue)"/>
    <property type="match status" value="1"/>
</dbReference>
<sequence length="107" mass="12253">MQIKLSGHHVEITQALHDYVHDKLERIERHFDNVTSAQVILSVDKLSQKAEATIHVAGNEIFADAIDEDMYAALDALIDKVDRQIKKHKEKLTDKHRGEKARSYPQP</sequence>
<dbReference type="PANTHER" id="PTHR33231">
    <property type="entry name" value="30S RIBOSOMAL PROTEIN"/>
    <property type="match status" value="1"/>
</dbReference>
<proteinExistence type="inferred from homology"/>
<keyword evidence="7" id="KW-1185">Reference proteome</keyword>
<name>A0ABX1TFW6_9GAMM</name>
<dbReference type="Gene3D" id="3.30.160.100">
    <property type="entry name" value="Ribosome hibernation promotion factor-like"/>
    <property type="match status" value="1"/>
</dbReference>
<reference evidence="6 7" key="1">
    <citation type="submission" date="2019-03" db="EMBL/GenBank/DDBJ databases">
        <title>Metabolic reconstructions from genomes of highly enriched 'Candidatus Accumulibacter' and 'Candidatus Competibacter' bioreactor populations.</title>
        <authorList>
            <person name="Annavajhala M.K."/>
            <person name="Welles L."/>
            <person name="Abbas B."/>
            <person name="Sorokin D."/>
            <person name="Park H."/>
            <person name="Van Loosdrecht M."/>
            <person name="Chandran K."/>
        </authorList>
    </citation>
    <scope>NUCLEOTIDE SEQUENCE [LARGE SCALE GENOMIC DNA]</scope>
    <source>
        <strain evidence="6 7">SBR_G</strain>
    </source>
</reference>
<dbReference type="Pfam" id="PF02482">
    <property type="entry name" value="Ribosomal_S30AE"/>
    <property type="match status" value="1"/>
</dbReference>
<evidence type="ECO:0000256" key="5">
    <source>
        <dbReference type="ARBA" id="ARBA00041319"/>
    </source>
</evidence>
<dbReference type="NCBIfam" id="TIGR00741">
    <property type="entry name" value="yfiA"/>
    <property type="match status" value="1"/>
</dbReference>
<gene>
    <name evidence="6" type="primary">raiA</name>
    <name evidence="6" type="ORF">E4P82_03070</name>
</gene>
<evidence type="ECO:0000313" key="7">
    <source>
        <dbReference type="Proteomes" id="UP000760480"/>
    </source>
</evidence>
<comment type="subunit">
    <text evidence="3">Associates exclusively with 100S ribosomes, which are dimers of 70S ribosomes.</text>
</comment>
<dbReference type="InterPro" id="IPR003489">
    <property type="entry name" value="RHF/RaiA"/>
</dbReference>